<evidence type="ECO:0000313" key="11">
    <source>
        <dbReference type="Ensembl" id="ENSSLDP00000032687.1"/>
    </source>
</evidence>
<keyword evidence="3" id="KW-0677">Repeat</keyword>
<dbReference type="PANTHER" id="PTHR47220">
    <property type="entry name" value="TUMOR NECROSIS FACTOR RECEPTOR SUPERFAMILY MEMBER 25"/>
    <property type="match status" value="1"/>
</dbReference>
<dbReference type="PANTHER" id="PTHR47220:SF1">
    <property type="entry name" value="TUMOR NECROSIS FACTOR RECEPTOR SUPERFAMILY MEMBER 25"/>
    <property type="match status" value="1"/>
</dbReference>
<dbReference type="RefSeq" id="XP_023283235.1">
    <property type="nucleotide sequence ID" value="XM_023427467.1"/>
</dbReference>
<evidence type="ECO:0000256" key="2">
    <source>
        <dbReference type="ARBA" id="ARBA00022729"/>
    </source>
</evidence>
<sequence>MDFVLVYPLILAFFSGGHSYTKVTEQTSNSCYKSCPAGYHKTGNCDNQDGKYKCKECENNTFIDMENKIEKCFRCDVCNRNEVIIKPCSITSNTKCDCIPGYYNAHRGQSSRFCMKCPCQNCQDSGDSKKKCQPCQRTECLSNSDCKRKCTPTTVSPATPTTTSTTHVTTRSNNASDIVVITLPPNTSNHWLWTFLVVVMVIFVVLFWFVLLFIWTQRNSCPYWSTNKGVKPHAKDPKLKEHRSHQDSSPTTLTINISEETPMVHLNYSPATPQHPADISPMLPNAVHKVAKQDEQSEHWPAIVLYAIIKEVPLRRWKEFLRLLSVADQQLERVELEAGLGLGSIERQYQMLRLWSQCSSASLDDVFSALHYMDLSGCAQLLQESLEKLQWRPQEKQGFTACRDFSASTQNT</sequence>
<feature type="chain" id="PRO_5017218226" evidence="8">
    <location>
        <begin position="20"/>
        <end position="412"/>
    </location>
</feature>
<dbReference type="PROSITE" id="PS50050">
    <property type="entry name" value="TNFR_NGFR_2"/>
    <property type="match status" value="2"/>
</dbReference>
<keyword evidence="12" id="KW-1185">Reference proteome</keyword>
<comment type="caution">
    <text evidence="6">Lacks conserved residue(s) required for the propagation of feature annotation.</text>
</comment>
<dbReference type="Pfam" id="PF00020">
    <property type="entry name" value="TNFR_c6"/>
    <property type="match status" value="1"/>
</dbReference>
<feature type="disulfide bond" evidence="6">
    <location>
        <begin position="57"/>
        <end position="72"/>
    </location>
</feature>
<keyword evidence="7" id="KW-0812">Transmembrane</keyword>
<dbReference type="Gene3D" id="1.10.533.10">
    <property type="entry name" value="Death Domain, Fas"/>
    <property type="match status" value="1"/>
</dbReference>
<dbReference type="GO" id="GO:0005886">
    <property type="term" value="C:plasma membrane"/>
    <property type="evidence" value="ECO:0007669"/>
    <property type="project" value="TreeGrafter"/>
</dbReference>
<name>A0A3B4YSE6_SERLL</name>
<dbReference type="GeneID" id="111670656"/>
<feature type="disulfide bond" evidence="6">
    <location>
        <begin position="119"/>
        <end position="132"/>
    </location>
</feature>
<dbReference type="Pfam" id="PF00531">
    <property type="entry name" value="Death"/>
    <property type="match status" value="1"/>
</dbReference>
<accession>A0A3B4YSE6</accession>
<dbReference type="OrthoDB" id="9940478at2759"/>
<dbReference type="AlphaFoldDB" id="A0A3B4YSE6"/>
<evidence type="ECO:0000256" key="5">
    <source>
        <dbReference type="ARBA" id="ARBA00023180"/>
    </source>
</evidence>
<feature type="repeat" description="TNFR-Cys" evidence="6">
    <location>
        <begin position="97"/>
        <end position="140"/>
    </location>
</feature>
<feature type="disulfide bond" evidence="6">
    <location>
        <begin position="75"/>
        <end position="88"/>
    </location>
</feature>
<dbReference type="KEGG" id="slal:111670656"/>
<keyword evidence="4 6" id="KW-1015">Disulfide bond</keyword>
<feature type="domain" description="TNFR-Cys" evidence="10">
    <location>
        <begin position="97"/>
        <end position="140"/>
    </location>
</feature>
<dbReference type="SUPFAM" id="SSF47986">
    <property type="entry name" value="DEATH domain"/>
    <property type="match status" value="1"/>
</dbReference>
<protein>
    <submittedName>
        <fullName evidence="11">Si:ch211-112c15.8</fullName>
    </submittedName>
</protein>
<dbReference type="PROSITE" id="PS50017">
    <property type="entry name" value="DEATH_DOMAIN"/>
    <property type="match status" value="1"/>
</dbReference>
<dbReference type="GO" id="GO:0007165">
    <property type="term" value="P:signal transduction"/>
    <property type="evidence" value="ECO:0007669"/>
    <property type="project" value="InterPro"/>
</dbReference>
<organism evidence="11 12">
    <name type="scientific">Seriola lalandi dorsalis</name>
    <dbReference type="NCBI Taxonomy" id="1841481"/>
    <lineage>
        <taxon>Eukaryota</taxon>
        <taxon>Metazoa</taxon>
        <taxon>Chordata</taxon>
        <taxon>Craniata</taxon>
        <taxon>Vertebrata</taxon>
        <taxon>Euteleostomi</taxon>
        <taxon>Actinopterygii</taxon>
        <taxon>Neopterygii</taxon>
        <taxon>Teleostei</taxon>
        <taxon>Neoteleostei</taxon>
        <taxon>Acanthomorphata</taxon>
        <taxon>Carangaria</taxon>
        <taxon>Carangiformes</taxon>
        <taxon>Carangidae</taxon>
        <taxon>Seriola</taxon>
    </lineage>
</organism>
<evidence type="ECO:0000256" key="8">
    <source>
        <dbReference type="SAM" id="SignalP"/>
    </source>
</evidence>
<feature type="domain" description="Death" evidence="9">
    <location>
        <begin position="302"/>
        <end position="386"/>
    </location>
</feature>
<evidence type="ECO:0000259" key="9">
    <source>
        <dbReference type="PROSITE" id="PS50017"/>
    </source>
</evidence>
<evidence type="ECO:0000256" key="6">
    <source>
        <dbReference type="PROSITE-ProRule" id="PRU00206"/>
    </source>
</evidence>
<dbReference type="Gene3D" id="2.10.50.10">
    <property type="entry name" value="Tumor Necrosis Factor Receptor, subunit A, domain 2"/>
    <property type="match status" value="2"/>
</dbReference>
<dbReference type="InterPro" id="IPR022329">
    <property type="entry name" value="TNFR_25"/>
</dbReference>
<evidence type="ECO:0000259" key="10">
    <source>
        <dbReference type="PROSITE" id="PS50050"/>
    </source>
</evidence>
<dbReference type="GO" id="GO:0006915">
    <property type="term" value="P:apoptotic process"/>
    <property type="evidence" value="ECO:0007669"/>
    <property type="project" value="UniProtKB-KW"/>
</dbReference>
<dbReference type="SMART" id="SM00208">
    <property type="entry name" value="TNFR"/>
    <property type="match status" value="1"/>
</dbReference>
<evidence type="ECO:0000313" key="12">
    <source>
        <dbReference type="Proteomes" id="UP000261360"/>
    </source>
</evidence>
<evidence type="ECO:0000256" key="1">
    <source>
        <dbReference type="ARBA" id="ARBA00022703"/>
    </source>
</evidence>
<dbReference type="InterPro" id="IPR001368">
    <property type="entry name" value="TNFR/NGFR_Cys_rich_reg"/>
</dbReference>
<dbReference type="GeneTree" id="ENSGT00940000159540"/>
<dbReference type="InterPro" id="IPR011029">
    <property type="entry name" value="DEATH-like_dom_sf"/>
</dbReference>
<dbReference type="SMART" id="SM00005">
    <property type="entry name" value="DEATH"/>
    <property type="match status" value="1"/>
</dbReference>
<dbReference type="InterPro" id="IPR000488">
    <property type="entry name" value="Death_dom"/>
</dbReference>
<feature type="domain" description="TNFR-Cys" evidence="10">
    <location>
        <begin position="56"/>
        <end position="96"/>
    </location>
</feature>
<evidence type="ECO:0000256" key="3">
    <source>
        <dbReference type="ARBA" id="ARBA00022737"/>
    </source>
</evidence>
<keyword evidence="5" id="KW-0325">Glycoprotein</keyword>
<feature type="disulfide bond" evidence="6">
    <location>
        <begin position="122"/>
        <end position="140"/>
    </location>
</feature>
<evidence type="ECO:0000256" key="4">
    <source>
        <dbReference type="ARBA" id="ARBA00023157"/>
    </source>
</evidence>
<dbReference type="Proteomes" id="UP000261360">
    <property type="component" value="Unplaced"/>
</dbReference>
<keyword evidence="7" id="KW-0472">Membrane</keyword>
<dbReference type="SUPFAM" id="SSF57586">
    <property type="entry name" value="TNF receptor-like"/>
    <property type="match status" value="2"/>
</dbReference>
<dbReference type="STRING" id="1841481.ENSSLDP00000032687"/>
<dbReference type="Ensembl" id="ENSSLDT00000033609.1">
    <property type="protein sequence ID" value="ENSSLDP00000032687.1"/>
    <property type="gene ID" value="ENSSLDG00000025067.1"/>
</dbReference>
<reference evidence="11" key="2">
    <citation type="submission" date="2025-09" db="UniProtKB">
        <authorList>
            <consortium name="Ensembl"/>
        </authorList>
    </citation>
    <scope>IDENTIFICATION</scope>
</reference>
<feature type="signal peptide" evidence="8">
    <location>
        <begin position="1"/>
        <end position="19"/>
    </location>
</feature>
<feature type="transmembrane region" description="Helical" evidence="7">
    <location>
        <begin position="191"/>
        <end position="215"/>
    </location>
</feature>
<proteinExistence type="predicted"/>
<keyword evidence="2 8" id="KW-0732">Signal</keyword>
<evidence type="ECO:0000256" key="7">
    <source>
        <dbReference type="SAM" id="Phobius"/>
    </source>
</evidence>
<feature type="repeat" description="TNFR-Cys" evidence="6">
    <location>
        <begin position="56"/>
        <end position="96"/>
    </location>
</feature>
<reference evidence="11" key="1">
    <citation type="submission" date="2025-08" db="UniProtKB">
        <authorList>
            <consortium name="Ensembl"/>
        </authorList>
    </citation>
    <scope>IDENTIFICATION</scope>
</reference>
<keyword evidence="7" id="KW-1133">Transmembrane helix</keyword>
<feature type="disulfide bond" evidence="6">
    <location>
        <begin position="78"/>
        <end position="96"/>
    </location>
</feature>
<keyword evidence="1" id="KW-0053">Apoptosis</keyword>